<keyword evidence="6 7" id="KW-0472">Membrane</keyword>
<dbReference type="Pfam" id="PF19300">
    <property type="entry name" value="BPD_transp_1_N"/>
    <property type="match status" value="1"/>
</dbReference>
<dbReference type="CDD" id="cd06261">
    <property type="entry name" value="TM_PBP2"/>
    <property type="match status" value="1"/>
</dbReference>
<comment type="subcellular location">
    <subcellularLocation>
        <location evidence="1 7">Cell membrane</location>
        <topology evidence="1 7">Multi-pass membrane protein</topology>
    </subcellularLocation>
</comment>
<dbReference type="InterPro" id="IPR045621">
    <property type="entry name" value="BPD_transp_1_N"/>
</dbReference>
<sequence>MPNRKSMLHYILKRLLSLSLSLVAASIVIFLALEVVPGDPAAYMLGLNAQEDTLQALREELGLTGSIFQRYLSWAGGLLVGDFGVSYTYRTPVSGMIGDRLWVSLPLALYALTLSTLIAFPAGIWAASRRGSAADASVMGVTQLGVAIPNFWFAMLMVLVFAINLRWFSAGGFPGWDAGFFAGMKALTLPAIALALPQASILTRVMRSSLLDTLGEDFIRTARAKGLTKGQALWRHAVRNALIPVLTILGLQFSFLLAGAIIIENVFFLPGLGRLVFQSISARDLIVVESVVMLLVFAVIVVNFAVDMAYAWVDPRLRRRR</sequence>
<evidence type="ECO:0000256" key="3">
    <source>
        <dbReference type="ARBA" id="ARBA00022475"/>
    </source>
</evidence>
<evidence type="ECO:0000313" key="9">
    <source>
        <dbReference type="EMBL" id="CTQ75627.1"/>
    </source>
</evidence>
<feature type="transmembrane region" description="Helical" evidence="7">
    <location>
        <begin position="291"/>
        <end position="313"/>
    </location>
</feature>
<dbReference type="Pfam" id="PF00528">
    <property type="entry name" value="BPD_transp_1"/>
    <property type="match status" value="1"/>
</dbReference>
<dbReference type="PANTHER" id="PTHR43163">
    <property type="entry name" value="DIPEPTIDE TRANSPORT SYSTEM PERMEASE PROTEIN DPPB-RELATED"/>
    <property type="match status" value="1"/>
</dbReference>
<gene>
    <name evidence="9" type="primary">gsiC_3</name>
    <name evidence="9" type="ORF">LAX5112_04307</name>
</gene>
<dbReference type="SUPFAM" id="SSF161098">
    <property type="entry name" value="MetI-like"/>
    <property type="match status" value="1"/>
</dbReference>
<evidence type="ECO:0000256" key="5">
    <source>
        <dbReference type="ARBA" id="ARBA00022989"/>
    </source>
</evidence>
<protein>
    <submittedName>
        <fullName evidence="9">Glutathione transport system permease protein GsiC</fullName>
    </submittedName>
</protein>
<name>A0A0M7ALT7_9HYPH</name>
<keyword evidence="3" id="KW-1003">Cell membrane</keyword>
<evidence type="ECO:0000256" key="6">
    <source>
        <dbReference type="ARBA" id="ARBA00023136"/>
    </source>
</evidence>
<evidence type="ECO:0000256" key="2">
    <source>
        <dbReference type="ARBA" id="ARBA00022448"/>
    </source>
</evidence>
<evidence type="ECO:0000256" key="7">
    <source>
        <dbReference type="RuleBase" id="RU363032"/>
    </source>
</evidence>
<dbReference type="Gene3D" id="1.10.3720.10">
    <property type="entry name" value="MetI-like"/>
    <property type="match status" value="1"/>
</dbReference>
<proteinExistence type="inferred from homology"/>
<dbReference type="Proteomes" id="UP000053235">
    <property type="component" value="Unassembled WGS sequence"/>
</dbReference>
<keyword evidence="10" id="KW-1185">Reference proteome</keyword>
<keyword evidence="4 7" id="KW-0812">Transmembrane</keyword>
<dbReference type="STRING" id="388408.LAX5112_04307"/>
<evidence type="ECO:0000259" key="8">
    <source>
        <dbReference type="PROSITE" id="PS50928"/>
    </source>
</evidence>
<dbReference type="InterPro" id="IPR000515">
    <property type="entry name" value="MetI-like"/>
</dbReference>
<dbReference type="EMBL" id="CXWD01000022">
    <property type="protein sequence ID" value="CTQ75627.1"/>
    <property type="molecule type" value="Genomic_DNA"/>
</dbReference>
<dbReference type="PROSITE" id="PS50928">
    <property type="entry name" value="ABC_TM1"/>
    <property type="match status" value="1"/>
</dbReference>
<evidence type="ECO:0000313" key="10">
    <source>
        <dbReference type="Proteomes" id="UP000053235"/>
    </source>
</evidence>
<comment type="similarity">
    <text evidence="7">Belongs to the binding-protein-dependent transport system permease family.</text>
</comment>
<feature type="transmembrane region" description="Helical" evidence="7">
    <location>
        <begin position="146"/>
        <end position="165"/>
    </location>
</feature>
<keyword evidence="5 7" id="KW-1133">Transmembrane helix</keyword>
<feature type="transmembrane region" description="Helical" evidence="7">
    <location>
        <begin position="241"/>
        <end position="263"/>
    </location>
</feature>
<feature type="transmembrane region" description="Helical" evidence="7">
    <location>
        <begin position="101"/>
        <end position="126"/>
    </location>
</feature>
<dbReference type="GO" id="GO:0071916">
    <property type="term" value="F:dipeptide transmembrane transporter activity"/>
    <property type="evidence" value="ECO:0007669"/>
    <property type="project" value="TreeGrafter"/>
</dbReference>
<accession>A0A0M7ALT7</accession>
<evidence type="ECO:0000256" key="4">
    <source>
        <dbReference type="ARBA" id="ARBA00022692"/>
    </source>
</evidence>
<dbReference type="AlphaFoldDB" id="A0A0M7ALT7"/>
<organism evidence="9 10">
    <name type="scientific">Roseibium alexandrii</name>
    <dbReference type="NCBI Taxonomy" id="388408"/>
    <lineage>
        <taxon>Bacteria</taxon>
        <taxon>Pseudomonadati</taxon>
        <taxon>Pseudomonadota</taxon>
        <taxon>Alphaproteobacteria</taxon>
        <taxon>Hyphomicrobiales</taxon>
        <taxon>Stappiaceae</taxon>
        <taxon>Roseibium</taxon>
    </lineage>
</organism>
<reference evidence="10" key="1">
    <citation type="submission" date="2015-07" db="EMBL/GenBank/DDBJ databases">
        <authorList>
            <person name="Rodrigo-Torres Lidia"/>
            <person name="Arahal R.David."/>
        </authorList>
    </citation>
    <scope>NUCLEOTIDE SEQUENCE [LARGE SCALE GENOMIC DNA]</scope>
    <source>
        <strain evidence="10">CECT 5112</strain>
    </source>
</reference>
<dbReference type="GO" id="GO:0005886">
    <property type="term" value="C:plasma membrane"/>
    <property type="evidence" value="ECO:0007669"/>
    <property type="project" value="UniProtKB-SubCell"/>
</dbReference>
<keyword evidence="2 7" id="KW-0813">Transport</keyword>
<evidence type="ECO:0000256" key="1">
    <source>
        <dbReference type="ARBA" id="ARBA00004651"/>
    </source>
</evidence>
<feature type="domain" description="ABC transmembrane type-1" evidence="8">
    <location>
        <begin position="101"/>
        <end position="306"/>
    </location>
</feature>
<dbReference type="InterPro" id="IPR035906">
    <property type="entry name" value="MetI-like_sf"/>
</dbReference>
<dbReference type="PANTHER" id="PTHR43163:SF6">
    <property type="entry name" value="DIPEPTIDE TRANSPORT SYSTEM PERMEASE PROTEIN DPPB-RELATED"/>
    <property type="match status" value="1"/>
</dbReference>